<dbReference type="InterPro" id="IPR050327">
    <property type="entry name" value="Proton-linked_MCT"/>
</dbReference>
<dbReference type="InterPro" id="IPR020846">
    <property type="entry name" value="MFS_dom"/>
</dbReference>
<dbReference type="InterPro" id="IPR011701">
    <property type="entry name" value="MFS"/>
</dbReference>
<feature type="transmembrane region" description="Helical" evidence="4">
    <location>
        <begin position="83"/>
        <end position="103"/>
    </location>
</feature>
<name>A0AAV3TX08_9ALTE</name>
<dbReference type="Gene3D" id="1.20.1250.20">
    <property type="entry name" value="MFS general substrate transporter like domains"/>
    <property type="match status" value="2"/>
</dbReference>
<feature type="transmembrane region" description="Helical" evidence="4">
    <location>
        <begin position="227"/>
        <end position="251"/>
    </location>
</feature>
<feature type="transmembrane region" description="Helical" evidence="4">
    <location>
        <begin position="383"/>
        <end position="402"/>
    </location>
</feature>
<evidence type="ECO:0000256" key="4">
    <source>
        <dbReference type="SAM" id="Phobius"/>
    </source>
</evidence>
<dbReference type="Pfam" id="PF07690">
    <property type="entry name" value="MFS_1"/>
    <property type="match status" value="1"/>
</dbReference>
<evidence type="ECO:0000259" key="5">
    <source>
        <dbReference type="PROSITE" id="PS50850"/>
    </source>
</evidence>
<keyword evidence="3 4" id="KW-0472">Membrane</keyword>
<dbReference type="PROSITE" id="PS50850">
    <property type="entry name" value="MFS"/>
    <property type="match status" value="1"/>
</dbReference>
<dbReference type="CDD" id="cd17355">
    <property type="entry name" value="MFS_YcxA_like"/>
    <property type="match status" value="1"/>
</dbReference>
<evidence type="ECO:0000313" key="6">
    <source>
        <dbReference type="EMBL" id="GAA4929516.1"/>
    </source>
</evidence>
<reference evidence="7" key="1">
    <citation type="journal article" date="2019" name="Int. J. Syst. Evol. Microbiol.">
        <title>The Global Catalogue of Microorganisms (GCM) 10K type strain sequencing project: providing services to taxonomists for standard genome sequencing and annotation.</title>
        <authorList>
            <consortium name="The Broad Institute Genomics Platform"/>
            <consortium name="The Broad Institute Genome Sequencing Center for Infectious Disease"/>
            <person name="Wu L."/>
            <person name="Ma J."/>
        </authorList>
    </citation>
    <scope>NUCLEOTIDE SEQUENCE [LARGE SCALE GENOMIC DNA]</scope>
    <source>
        <strain evidence="7">JCM 19134</strain>
    </source>
</reference>
<dbReference type="InterPro" id="IPR036259">
    <property type="entry name" value="MFS_trans_sf"/>
</dbReference>
<protein>
    <submittedName>
        <fullName evidence="6">MFS transporter</fullName>
    </submittedName>
</protein>
<evidence type="ECO:0000313" key="7">
    <source>
        <dbReference type="Proteomes" id="UP001409585"/>
    </source>
</evidence>
<feature type="transmembrane region" description="Helical" evidence="4">
    <location>
        <begin position="109"/>
        <end position="129"/>
    </location>
</feature>
<feature type="transmembrane region" description="Helical" evidence="4">
    <location>
        <begin position="316"/>
        <end position="339"/>
    </location>
</feature>
<dbReference type="EMBL" id="BAABLX010000001">
    <property type="protein sequence ID" value="GAA4929516.1"/>
    <property type="molecule type" value="Genomic_DNA"/>
</dbReference>
<feature type="transmembrane region" description="Helical" evidence="4">
    <location>
        <begin position="291"/>
        <end position="310"/>
    </location>
</feature>
<dbReference type="SUPFAM" id="SSF103473">
    <property type="entry name" value="MFS general substrate transporter"/>
    <property type="match status" value="1"/>
</dbReference>
<accession>A0AAV3TX08</accession>
<dbReference type="PANTHER" id="PTHR11360:SF290">
    <property type="entry name" value="MONOCARBOXYLATE MFS PERMEASE"/>
    <property type="match status" value="1"/>
</dbReference>
<feature type="transmembrane region" description="Helical" evidence="4">
    <location>
        <begin position="55"/>
        <end position="76"/>
    </location>
</feature>
<feature type="transmembrane region" description="Helical" evidence="4">
    <location>
        <begin position="141"/>
        <end position="166"/>
    </location>
</feature>
<gene>
    <name evidence="6" type="ORF">GCM10025791_01530</name>
</gene>
<feature type="transmembrane region" description="Helical" evidence="4">
    <location>
        <begin position="172"/>
        <end position="193"/>
    </location>
</feature>
<dbReference type="RefSeq" id="WP_345415531.1">
    <property type="nucleotide sequence ID" value="NZ_AP031496.1"/>
</dbReference>
<evidence type="ECO:0000256" key="3">
    <source>
        <dbReference type="ARBA" id="ARBA00023136"/>
    </source>
</evidence>
<keyword evidence="7" id="KW-1185">Reference proteome</keyword>
<sequence>MLAPQSAIEEWKSYWFLPIAGALGYATSVIFVYALGPFIEPIEQEFGWSRQQISFGITIASFTNALLCVPIGMLVDKIGPRKVGLAGILFMGAAFALLGTATGSWSNWVMLWFVVAFAVLWIQATVWTSAVTSRFHHSRGFALAITLSGASLSATIFPLIATWIITHYDWRTGFMAMGIGWAAIVFPCLFFFFRSAKDKPKGNTQTDAVNPASLTGLSIKEGLRSGALYKLLLAGGFFAFTAIGIIVHYVPILTSYGTPRVEAAGIASLIGIFSIIGRLGTGFLLDRFPGFIVGGCAFLIPIAACALMLIDGSNTLYQMLAAAIFGLTLGSEVDVIAYLAAKYFGLRNFGALYGALVGALTMGTAFGPLAAGAVFDNYGSYEVFLMLTAVLMGISAVALFTLGTTPSAEEHAQQKTIATSERGVAGESI</sequence>
<feature type="domain" description="Major facilitator superfamily (MFS) profile" evidence="5">
    <location>
        <begin position="17"/>
        <end position="406"/>
    </location>
</feature>
<dbReference type="AlphaFoldDB" id="A0AAV3TX08"/>
<feature type="transmembrane region" description="Helical" evidence="4">
    <location>
        <begin position="14"/>
        <end position="35"/>
    </location>
</feature>
<keyword evidence="1 4" id="KW-0812">Transmembrane</keyword>
<feature type="transmembrane region" description="Helical" evidence="4">
    <location>
        <begin position="351"/>
        <end position="371"/>
    </location>
</feature>
<evidence type="ECO:0000256" key="2">
    <source>
        <dbReference type="ARBA" id="ARBA00022989"/>
    </source>
</evidence>
<dbReference type="Proteomes" id="UP001409585">
    <property type="component" value="Unassembled WGS sequence"/>
</dbReference>
<proteinExistence type="predicted"/>
<dbReference type="PANTHER" id="PTHR11360">
    <property type="entry name" value="MONOCARBOXYLATE TRANSPORTER"/>
    <property type="match status" value="1"/>
</dbReference>
<dbReference type="GO" id="GO:0022857">
    <property type="term" value="F:transmembrane transporter activity"/>
    <property type="evidence" value="ECO:0007669"/>
    <property type="project" value="InterPro"/>
</dbReference>
<keyword evidence="2 4" id="KW-1133">Transmembrane helix</keyword>
<evidence type="ECO:0000256" key="1">
    <source>
        <dbReference type="ARBA" id="ARBA00022692"/>
    </source>
</evidence>
<feature type="transmembrane region" description="Helical" evidence="4">
    <location>
        <begin position="263"/>
        <end position="284"/>
    </location>
</feature>
<organism evidence="6 7">
    <name type="scientific">Halioxenophilus aromaticivorans</name>
    <dbReference type="NCBI Taxonomy" id="1306992"/>
    <lineage>
        <taxon>Bacteria</taxon>
        <taxon>Pseudomonadati</taxon>
        <taxon>Pseudomonadota</taxon>
        <taxon>Gammaproteobacteria</taxon>
        <taxon>Alteromonadales</taxon>
        <taxon>Alteromonadaceae</taxon>
        <taxon>Halioxenophilus</taxon>
    </lineage>
</organism>
<comment type="caution">
    <text evidence="6">The sequence shown here is derived from an EMBL/GenBank/DDBJ whole genome shotgun (WGS) entry which is preliminary data.</text>
</comment>